<evidence type="ECO:0000313" key="3">
    <source>
        <dbReference type="Proteomes" id="UP000652761"/>
    </source>
</evidence>
<proteinExistence type="predicted"/>
<dbReference type="Proteomes" id="UP000652761">
    <property type="component" value="Unassembled WGS sequence"/>
</dbReference>
<gene>
    <name evidence="2" type="ORF">Taro_016510</name>
</gene>
<accession>A0A843UNP9</accession>
<evidence type="ECO:0000313" key="2">
    <source>
        <dbReference type="EMBL" id="MQL84007.1"/>
    </source>
</evidence>
<reference evidence="2" key="1">
    <citation type="submission" date="2017-07" db="EMBL/GenBank/DDBJ databases">
        <title>Taro Niue Genome Assembly and Annotation.</title>
        <authorList>
            <person name="Atibalentja N."/>
            <person name="Keating K."/>
            <person name="Fields C.J."/>
        </authorList>
    </citation>
    <scope>NUCLEOTIDE SEQUENCE</scope>
    <source>
        <strain evidence="2">Niue_2</strain>
        <tissue evidence="2">Leaf</tissue>
    </source>
</reference>
<dbReference type="AlphaFoldDB" id="A0A843UNP9"/>
<keyword evidence="3" id="KW-1185">Reference proteome</keyword>
<protein>
    <submittedName>
        <fullName evidence="2">Uncharacterized protein</fullName>
    </submittedName>
</protein>
<feature type="region of interest" description="Disordered" evidence="1">
    <location>
        <begin position="28"/>
        <end position="47"/>
    </location>
</feature>
<name>A0A843UNP9_COLES</name>
<organism evidence="2 3">
    <name type="scientific">Colocasia esculenta</name>
    <name type="common">Wild taro</name>
    <name type="synonym">Arum esculentum</name>
    <dbReference type="NCBI Taxonomy" id="4460"/>
    <lineage>
        <taxon>Eukaryota</taxon>
        <taxon>Viridiplantae</taxon>
        <taxon>Streptophyta</taxon>
        <taxon>Embryophyta</taxon>
        <taxon>Tracheophyta</taxon>
        <taxon>Spermatophyta</taxon>
        <taxon>Magnoliopsida</taxon>
        <taxon>Liliopsida</taxon>
        <taxon>Araceae</taxon>
        <taxon>Aroideae</taxon>
        <taxon>Colocasieae</taxon>
        <taxon>Colocasia</taxon>
    </lineage>
</organism>
<evidence type="ECO:0000256" key="1">
    <source>
        <dbReference type="SAM" id="MobiDB-lite"/>
    </source>
</evidence>
<comment type="caution">
    <text evidence="2">The sequence shown here is derived from an EMBL/GenBank/DDBJ whole genome shotgun (WGS) entry which is preliminary data.</text>
</comment>
<sequence>MEFNSACERGTVRQNKEANELNERIIRSKQDKYKRDPKKRRHALQNPWNQPPLPPLFPWFFLVLQAETLPEAFLPFLFLLPSHARKLSPGASLFSWLLLLPNAMASSSLLPLILLASRKFSGGEDRPPPFLFLGSRERPFWKSLPSSKQPFFSHILPGMPFSIAADASCLPGLLAHLWPSGHKSGADKCPPPGDGASEDRAEQHPQVMPVVLMPSASRPTENSGGLASYSGDANCVDAISFKTYGKLHRLGFIFRPTDDSIGLASYSGDASCVDAISFKTSSIWFHIQVTPVVSTSTASRPADDSVGLVSYSGDACCIDIISFKTSSVWFHIQVTPVVSTSIASRPTDDSVGLVSYSGDVNCVDAISFKNLSAWLHLLVLELVTCNELEWPTIRGNLFGDVGTKAQFEIMRAEEPDLKL</sequence>
<dbReference type="EMBL" id="NMUH01000733">
    <property type="protein sequence ID" value="MQL84007.1"/>
    <property type="molecule type" value="Genomic_DNA"/>
</dbReference>